<gene>
    <name evidence="2" type="ORF">PFR002_LOCUS9283</name>
</gene>
<comment type="caution">
    <text evidence="2">The sequence shown here is derived from an EMBL/GenBank/DDBJ whole genome shotgun (WGS) entry which is preliminary data.</text>
</comment>
<evidence type="ECO:0000313" key="3">
    <source>
        <dbReference type="Proteomes" id="UP001159659"/>
    </source>
</evidence>
<feature type="compositionally biased region" description="Basic and acidic residues" evidence="1">
    <location>
        <begin position="159"/>
        <end position="173"/>
    </location>
</feature>
<accession>A0AAV0UXZ5</accession>
<feature type="region of interest" description="Disordered" evidence="1">
    <location>
        <begin position="1"/>
        <end position="22"/>
    </location>
</feature>
<evidence type="ECO:0000256" key="1">
    <source>
        <dbReference type="SAM" id="MobiDB-lite"/>
    </source>
</evidence>
<dbReference type="AlphaFoldDB" id="A0AAV0UXZ5"/>
<protein>
    <submittedName>
        <fullName evidence="2">Uncharacterized protein</fullName>
    </submittedName>
</protein>
<sequence>MTDVGEEQLTEEKGANYDFTDESMSVGPFDPWNVELGDGHLDVLHERCQELAVPHQLKLDIHQILQSDDPERLRDLLTFLTSTVPDLSHNDQERIAITDIKDATNIDVIQLQQQHHFEPCILQQWRTLRHENDLHQPENNRGAQEKQQDIVTWSHGCHGVRDARPDQSKEHEISGQSQLVVHVPQTPNRFKPNKRARPTTPDGTERQKGQTKNKHTALVLKKGKGNAGGKAALTRPEIPMLTNGPWQDMWQSWSETWHSASGVQFPTLDSSNEQWRRAVLAEPIKLMQLLQHFPFQHNLLNALSDEVLLAWMAAWRQDCMYQGLMEYRNRTTDHPTQVWLDDWKARTTSLSGSALLAPLIDNRDDWDKLRERGYGSDDLLRRYIKALTGKPAEADEAVPDRIRRHLEASRSHGDYRRAFQDASTLQDWSVLHAFFATSLAHESVQRTLQY</sequence>
<dbReference type="Proteomes" id="UP001159659">
    <property type="component" value="Unassembled WGS sequence"/>
</dbReference>
<feature type="region of interest" description="Disordered" evidence="1">
    <location>
        <begin position="157"/>
        <end position="216"/>
    </location>
</feature>
<proteinExistence type="predicted"/>
<reference evidence="2" key="1">
    <citation type="submission" date="2022-12" db="EMBL/GenBank/DDBJ databases">
        <authorList>
            <person name="Webb A."/>
        </authorList>
    </citation>
    <scope>NUCLEOTIDE SEQUENCE</scope>
    <source>
        <strain evidence="2">Pf2</strain>
    </source>
</reference>
<name>A0AAV0UXZ5_9STRA</name>
<dbReference type="EMBL" id="CANTFK010000993">
    <property type="protein sequence ID" value="CAI5740490.1"/>
    <property type="molecule type" value="Genomic_DNA"/>
</dbReference>
<evidence type="ECO:0000313" key="2">
    <source>
        <dbReference type="EMBL" id="CAI5740490.1"/>
    </source>
</evidence>
<organism evidence="2 3">
    <name type="scientific">Peronospora farinosa</name>
    <dbReference type="NCBI Taxonomy" id="134698"/>
    <lineage>
        <taxon>Eukaryota</taxon>
        <taxon>Sar</taxon>
        <taxon>Stramenopiles</taxon>
        <taxon>Oomycota</taxon>
        <taxon>Peronosporomycetes</taxon>
        <taxon>Peronosporales</taxon>
        <taxon>Peronosporaceae</taxon>
        <taxon>Peronospora</taxon>
    </lineage>
</organism>